<evidence type="ECO:0000313" key="9">
    <source>
        <dbReference type="Proteomes" id="UP000186736"/>
    </source>
</evidence>
<dbReference type="Gene3D" id="2.50.20.10">
    <property type="entry name" value="Lipoprotein localisation LolA/LolB/LppX"/>
    <property type="match status" value="1"/>
</dbReference>
<keyword evidence="4 6" id="KW-1133">Transmembrane helix</keyword>
<feature type="transmembrane region" description="Helical" evidence="6">
    <location>
        <begin position="437"/>
        <end position="456"/>
    </location>
</feature>
<dbReference type="InterPro" id="IPR004869">
    <property type="entry name" value="MMPL_dom"/>
</dbReference>
<comment type="caution">
    <text evidence="8">The sequence shown here is derived from an EMBL/GenBank/DDBJ whole genome shotgun (WGS) entry which is preliminary data.</text>
</comment>
<dbReference type="InterPro" id="IPR000731">
    <property type="entry name" value="SSD"/>
</dbReference>
<dbReference type="CDD" id="cd16329">
    <property type="entry name" value="LolA_like"/>
    <property type="match status" value="1"/>
</dbReference>
<dbReference type="AlphaFoldDB" id="A0A1Q9R217"/>
<keyword evidence="3 6" id="KW-0812">Transmembrane</keyword>
<dbReference type="PANTHER" id="PTHR33406">
    <property type="entry name" value="MEMBRANE PROTEIN MJ1562-RELATED"/>
    <property type="match status" value="1"/>
</dbReference>
<keyword evidence="2" id="KW-1003">Cell membrane</keyword>
<feature type="transmembrane region" description="Helical" evidence="6">
    <location>
        <begin position="640"/>
        <end position="658"/>
    </location>
</feature>
<feature type="transmembrane region" description="Helical" evidence="6">
    <location>
        <begin position="343"/>
        <end position="367"/>
    </location>
</feature>
<evidence type="ECO:0000256" key="3">
    <source>
        <dbReference type="ARBA" id="ARBA00022692"/>
    </source>
</evidence>
<reference evidence="8 9" key="1">
    <citation type="submission" date="2016-10" db="EMBL/GenBank/DDBJ databases">
        <title>Genome Sequence of Pseudomonas putida GM4FR.</title>
        <authorList>
            <person name="Poehlein A."/>
            <person name="Wemheuer F."/>
            <person name="Hollensteiner J."/>
            <person name="Wemheuer B."/>
        </authorList>
    </citation>
    <scope>NUCLEOTIDE SEQUENCE [LARGE SCALE GENOMIC DNA]</scope>
    <source>
        <strain evidence="8 9">GM4FR</strain>
    </source>
</reference>
<feature type="transmembrane region" description="Helical" evidence="6">
    <location>
        <begin position="665"/>
        <end position="685"/>
    </location>
</feature>
<name>A0A1Q9R217_PSEPU</name>
<dbReference type="PROSITE" id="PS50156">
    <property type="entry name" value="SSD"/>
    <property type="match status" value="1"/>
</dbReference>
<feature type="transmembrane region" description="Helical" evidence="6">
    <location>
        <begin position="37"/>
        <end position="54"/>
    </location>
</feature>
<dbReference type="OrthoDB" id="9803781at2"/>
<proteinExistence type="predicted"/>
<dbReference type="Proteomes" id="UP000186736">
    <property type="component" value="Unassembled WGS sequence"/>
</dbReference>
<organism evidence="8 9">
    <name type="scientific">Pseudomonas putida</name>
    <name type="common">Arthrobacter siderocapsulatus</name>
    <dbReference type="NCBI Taxonomy" id="303"/>
    <lineage>
        <taxon>Bacteria</taxon>
        <taxon>Pseudomonadati</taxon>
        <taxon>Pseudomonadota</taxon>
        <taxon>Gammaproteobacteria</taxon>
        <taxon>Pseudomonadales</taxon>
        <taxon>Pseudomonadaceae</taxon>
        <taxon>Pseudomonas</taxon>
    </lineage>
</organism>
<dbReference type="PANTHER" id="PTHR33406:SF13">
    <property type="entry name" value="MEMBRANE PROTEIN YDFJ"/>
    <property type="match status" value="1"/>
</dbReference>
<evidence type="ECO:0000259" key="7">
    <source>
        <dbReference type="PROSITE" id="PS50156"/>
    </source>
</evidence>
<feature type="transmembrane region" description="Helical" evidence="6">
    <location>
        <begin position="691"/>
        <end position="713"/>
    </location>
</feature>
<feature type="transmembrane region" description="Helical" evidence="6">
    <location>
        <begin position="739"/>
        <end position="758"/>
    </location>
</feature>
<evidence type="ECO:0000313" key="8">
    <source>
        <dbReference type="EMBL" id="OLS61431.1"/>
    </source>
</evidence>
<sequence>MTQISKTAAVDSVHTSGLKSSLPLERYVTWVVDHRRWVIAIVLALSAFFAFFAAKQQVIINPAAVVPQSHPYIKATNTIEKIFGSKYLVVIGLTPTQGDALQPQVLEAVKRITDKLYAAPSVTKQTLLSLSSRQAKSIRGNADGFEARPLLGDQLPSSTAQIEELKAAINANPVYRDTVISSDWRTATIMLELKENPNGFGAMLSDVHQILSQENTPGIEISLSGNPVFLHQAEVFADRINWLFPIAVLVIGLLHYEAFRTRQGLILPLVTALLSVVWGVGIMGLMKVPMDIFNSPTPILILAVAAGHAVQLLKRYYERFIELVNGQQMDPVVANRLATIQSLAAVGPVLVIAGGVAALGFFSLVVFELETVRAFGIFTGIGILAAVLLEFTFTPAVRAGLKPPSAAQIDTETKPRIWDRLSARIAHLVVTPRSRHWILGGFVVLIGVAVAGWPLVHVDNSSKSFFSDSLPLQRDDNLLNSQTGGTNVLYVMVDTGEADGVKDPRVLDAIRYLQADAAKRPIVGKTLSIDDFLQRMHEAASGDTGAVTPLPDDRELIAQYLFLYSMSGDPEDFSAHVDYEYRRAKIAIMLRTNSNAEIDHLVNELRQVAKEHFPGNVTVSFGGEVAQTLAVTDVMVHSKLLNIAQILGVIFAVSVIAFRSVIAGLLVLSPLLVVLSLVFGVMGYFGVPLNIPNSLISAMAVGIGADYAIYLIYRISEYTAQGKALPEAVEMAMKTAGKACLFVATAVAGGYAVLMFSYDYKVHMWLSTFIVLAMLASVLATLTLIPSAILAFKPGFIFQRRSGDRGAVLLIILAAIGFLTYSQVGWSAEQEAKEIMERNAAVTRFSTSKADAEFVLQTKDGSQRTRKSNMASKLQDNGQDTMRLVRFEAPADIRGTTTLLVERTAQDDEMWVYLPAMKRVRRLVASNKKDSFIGTDFSYGDVMGHKVSDWKHTLVRQETRDGVEHYVIESLPAEDSVRTNSGYAKRLTWIRKDNFATTYVEAADVSGAPYKQFSFSDIQLVDATNGKWQPMKTEGKNLQSGHTTTITFSNFKVGEALSDSLFSANNMASR</sequence>
<feature type="transmembrane region" description="Helical" evidence="6">
    <location>
        <begin position="242"/>
        <end position="259"/>
    </location>
</feature>
<evidence type="ECO:0000256" key="4">
    <source>
        <dbReference type="ARBA" id="ARBA00022989"/>
    </source>
</evidence>
<dbReference type="InterPro" id="IPR050545">
    <property type="entry name" value="Mycobact_MmpL"/>
</dbReference>
<evidence type="ECO:0000256" key="2">
    <source>
        <dbReference type="ARBA" id="ARBA00022475"/>
    </source>
</evidence>
<dbReference type="Pfam" id="PF17131">
    <property type="entry name" value="LolA_like"/>
    <property type="match status" value="1"/>
</dbReference>
<feature type="transmembrane region" description="Helical" evidence="6">
    <location>
        <begin position="266"/>
        <end position="286"/>
    </location>
</feature>
<feature type="transmembrane region" description="Helical" evidence="6">
    <location>
        <begin position="373"/>
        <end position="393"/>
    </location>
</feature>
<feature type="transmembrane region" description="Helical" evidence="6">
    <location>
        <begin position="806"/>
        <end position="826"/>
    </location>
</feature>
<dbReference type="Pfam" id="PF03176">
    <property type="entry name" value="MMPL"/>
    <property type="match status" value="2"/>
</dbReference>
<protein>
    <recommendedName>
        <fullName evidence="7">SSD domain-containing protein</fullName>
    </recommendedName>
</protein>
<dbReference type="EMBL" id="MKZO01000032">
    <property type="protein sequence ID" value="OLS61431.1"/>
    <property type="molecule type" value="Genomic_DNA"/>
</dbReference>
<gene>
    <name evidence="8" type="ORF">PSEMO_36460</name>
</gene>
<evidence type="ECO:0000256" key="5">
    <source>
        <dbReference type="ARBA" id="ARBA00023136"/>
    </source>
</evidence>
<feature type="domain" description="SSD" evidence="7">
    <location>
        <begin position="269"/>
        <end position="400"/>
    </location>
</feature>
<dbReference type="InterPro" id="IPR033399">
    <property type="entry name" value="TP_0789-like"/>
</dbReference>
<keyword evidence="5 6" id="KW-0472">Membrane</keyword>
<accession>A0A1Q9R217</accession>
<feature type="transmembrane region" description="Helical" evidence="6">
    <location>
        <begin position="764"/>
        <end position="785"/>
    </location>
</feature>
<dbReference type="GO" id="GO:0005886">
    <property type="term" value="C:plasma membrane"/>
    <property type="evidence" value="ECO:0007669"/>
    <property type="project" value="UniProtKB-SubCell"/>
</dbReference>
<dbReference type="SUPFAM" id="SSF82866">
    <property type="entry name" value="Multidrug efflux transporter AcrB transmembrane domain"/>
    <property type="match status" value="2"/>
</dbReference>
<dbReference type="Gene3D" id="1.20.1640.10">
    <property type="entry name" value="Multidrug efflux transporter AcrB transmembrane domain"/>
    <property type="match status" value="2"/>
</dbReference>
<evidence type="ECO:0000256" key="1">
    <source>
        <dbReference type="ARBA" id="ARBA00004651"/>
    </source>
</evidence>
<evidence type="ECO:0000256" key="6">
    <source>
        <dbReference type="SAM" id="Phobius"/>
    </source>
</evidence>
<comment type="subcellular location">
    <subcellularLocation>
        <location evidence="1">Cell membrane</location>
        <topology evidence="1">Multi-pass membrane protein</topology>
    </subcellularLocation>
</comment>